<evidence type="ECO:0000256" key="1">
    <source>
        <dbReference type="SAM" id="Phobius"/>
    </source>
</evidence>
<reference evidence="2 3" key="1">
    <citation type="submission" date="2022-06" db="EMBL/GenBank/DDBJ databases">
        <title>Genomic Encyclopedia of Archaeal and Bacterial Type Strains, Phase II (KMG-II): from individual species to whole genera.</title>
        <authorList>
            <person name="Goeker M."/>
        </authorList>
    </citation>
    <scope>NUCLEOTIDE SEQUENCE [LARGE SCALE GENOMIC DNA]</scope>
    <source>
        <strain evidence="2 3">DSM 44255</strain>
    </source>
</reference>
<keyword evidence="3" id="KW-1185">Reference proteome</keyword>
<proteinExistence type="predicted"/>
<evidence type="ECO:0000313" key="3">
    <source>
        <dbReference type="Proteomes" id="UP001205185"/>
    </source>
</evidence>
<sequence length="88" mass="9553">MGEKRAAGLFDLRTVLALLFAVYGFVLTVMGIAFTTDADLEKAGGVNVNLWMGIGMVVVALLFALWVRVRPLSVPTTEPERESEQEPG</sequence>
<gene>
    <name evidence="2" type="ORF">LV75_001396</name>
</gene>
<feature type="transmembrane region" description="Helical" evidence="1">
    <location>
        <begin position="48"/>
        <end position="67"/>
    </location>
</feature>
<dbReference type="RefSeq" id="WP_253885876.1">
    <property type="nucleotide sequence ID" value="NZ_BAAAVB010000025.1"/>
</dbReference>
<dbReference type="Proteomes" id="UP001205185">
    <property type="component" value="Unassembled WGS sequence"/>
</dbReference>
<evidence type="ECO:0000313" key="2">
    <source>
        <dbReference type="EMBL" id="MCP2268909.1"/>
    </source>
</evidence>
<dbReference type="EMBL" id="JAMTCO010000003">
    <property type="protein sequence ID" value="MCP2268909.1"/>
    <property type="molecule type" value="Genomic_DNA"/>
</dbReference>
<keyword evidence="1" id="KW-1133">Transmembrane helix</keyword>
<organism evidence="2 3">
    <name type="scientific">Actinokineospora diospyrosa</name>
    <dbReference type="NCBI Taxonomy" id="103728"/>
    <lineage>
        <taxon>Bacteria</taxon>
        <taxon>Bacillati</taxon>
        <taxon>Actinomycetota</taxon>
        <taxon>Actinomycetes</taxon>
        <taxon>Pseudonocardiales</taxon>
        <taxon>Pseudonocardiaceae</taxon>
        <taxon>Actinokineospora</taxon>
    </lineage>
</organism>
<name>A0ABT1I8K3_9PSEU</name>
<protein>
    <submittedName>
        <fullName evidence="2">Uncharacterized protein</fullName>
    </submittedName>
</protein>
<accession>A0ABT1I8K3</accession>
<feature type="transmembrane region" description="Helical" evidence="1">
    <location>
        <begin position="12"/>
        <end position="36"/>
    </location>
</feature>
<keyword evidence="1" id="KW-0472">Membrane</keyword>
<comment type="caution">
    <text evidence="2">The sequence shown here is derived from an EMBL/GenBank/DDBJ whole genome shotgun (WGS) entry which is preliminary data.</text>
</comment>
<keyword evidence="1" id="KW-0812">Transmembrane</keyword>